<dbReference type="EMBL" id="FXUG01000020">
    <property type="protein sequence ID" value="SMP75847.1"/>
    <property type="molecule type" value="Genomic_DNA"/>
</dbReference>
<dbReference type="RefSeq" id="WP_283435120.1">
    <property type="nucleotide sequence ID" value="NZ_FXUG01000020.1"/>
</dbReference>
<sequence length="176" mass="18714">MTFPTTQFHSSVLAIAIAVCGLSGLTGCDRGPGVDYGSLGLVPITGAVTLDGQPLTGAVVFFEAPDLTQSYATTDEEGRYTLKFNSEVDGVKPGSKLVRISTTASTGEVEEEEEEGDEDGSARRTTRPKKDQPNPGERVPSQYNKKSTLTVEITSTDKIVDFHLKSDGTNVAPQKS</sequence>
<dbReference type="SUPFAM" id="SSF49464">
    <property type="entry name" value="Carboxypeptidase regulatory domain-like"/>
    <property type="match status" value="1"/>
</dbReference>
<evidence type="ECO:0000256" key="1">
    <source>
        <dbReference type="SAM" id="MobiDB-lite"/>
    </source>
</evidence>
<evidence type="ECO:0008006" key="4">
    <source>
        <dbReference type="Google" id="ProtNLM"/>
    </source>
</evidence>
<accession>A0ABY1QNM9</accession>
<evidence type="ECO:0000313" key="3">
    <source>
        <dbReference type="Proteomes" id="UP001158067"/>
    </source>
</evidence>
<proteinExistence type="predicted"/>
<dbReference type="InterPro" id="IPR008969">
    <property type="entry name" value="CarboxyPept-like_regulatory"/>
</dbReference>
<gene>
    <name evidence="2" type="ORF">SAMN06265222_12025</name>
</gene>
<comment type="caution">
    <text evidence="2">The sequence shown here is derived from an EMBL/GenBank/DDBJ whole genome shotgun (WGS) entry which is preliminary data.</text>
</comment>
<dbReference type="Proteomes" id="UP001158067">
    <property type="component" value="Unassembled WGS sequence"/>
</dbReference>
<keyword evidence="3" id="KW-1185">Reference proteome</keyword>
<reference evidence="2 3" key="1">
    <citation type="submission" date="2017-05" db="EMBL/GenBank/DDBJ databases">
        <authorList>
            <person name="Varghese N."/>
            <person name="Submissions S."/>
        </authorList>
    </citation>
    <scope>NUCLEOTIDE SEQUENCE [LARGE SCALE GENOMIC DNA]</scope>
    <source>
        <strain evidence="2 3">DSM 25457</strain>
    </source>
</reference>
<name>A0ABY1QNM9_9BACT</name>
<feature type="compositionally biased region" description="Acidic residues" evidence="1">
    <location>
        <begin position="108"/>
        <end position="119"/>
    </location>
</feature>
<organism evidence="2 3">
    <name type="scientific">Neorhodopirellula lusitana</name>
    <dbReference type="NCBI Taxonomy" id="445327"/>
    <lineage>
        <taxon>Bacteria</taxon>
        <taxon>Pseudomonadati</taxon>
        <taxon>Planctomycetota</taxon>
        <taxon>Planctomycetia</taxon>
        <taxon>Pirellulales</taxon>
        <taxon>Pirellulaceae</taxon>
        <taxon>Neorhodopirellula</taxon>
    </lineage>
</organism>
<feature type="region of interest" description="Disordered" evidence="1">
    <location>
        <begin position="95"/>
        <end position="150"/>
    </location>
</feature>
<protein>
    <recommendedName>
        <fullName evidence="4">Carboxypeptidase regulatory-like domain-containing protein</fullName>
    </recommendedName>
</protein>
<evidence type="ECO:0000313" key="2">
    <source>
        <dbReference type="EMBL" id="SMP75847.1"/>
    </source>
</evidence>
<feature type="compositionally biased region" description="Polar residues" evidence="1">
    <location>
        <begin position="141"/>
        <end position="150"/>
    </location>
</feature>